<evidence type="ECO:0000313" key="1">
    <source>
        <dbReference type="EMBL" id="GAA4430444.1"/>
    </source>
</evidence>
<reference evidence="2" key="1">
    <citation type="journal article" date="2019" name="Int. J. Syst. Evol. Microbiol.">
        <title>The Global Catalogue of Microorganisms (GCM) 10K type strain sequencing project: providing services to taxonomists for standard genome sequencing and annotation.</title>
        <authorList>
            <consortium name="The Broad Institute Genomics Platform"/>
            <consortium name="The Broad Institute Genome Sequencing Center for Infectious Disease"/>
            <person name="Wu L."/>
            <person name="Ma J."/>
        </authorList>
    </citation>
    <scope>NUCLEOTIDE SEQUENCE [LARGE SCALE GENOMIC DNA]</scope>
    <source>
        <strain evidence="2">JCM 17926</strain>
    </source>
</reference>
<evidence type="ECO:0008006" key="3">
    <source>
        <dbReference type="Google" id="ProtNLM"/>
    </source>
</evidence>
<protein>
    <recommendedName>
        <fullName evidence="3">SpoIIAA-like</fullName>
    </recommendedName>
</protein>
<evidence type="ECO:0000313" key="2">
    <source>
        <dbReference type="Proteomes" id="UP001500552"/>
    </source>
</evidence>
<sequence>MQPQAIQSYLSYCIEPGTRMIQSEWVGGTDSPTYRESLLHICQVIGQHHIVHWLYTASRHYIPTMSDQTWLLGEFYPLMAQTSLTKFAVVVQKDLFQQLIADSVCSKSKPAFNGTIKMEIFFDAESAQDWLLSETC</sequence>
<comment type="caution">
    <text evidence="1">The sequence shown here is derived from an EMBL/GenBank/DDBJ whole genome shotgun (WGS) entry which is preliminary data.</text>
</comment>
<accession>A0ABP8LK40</accession>
<keyword evidence="2" id="KW-1185">Reference proteome</keyword>
<dbReference type="RefSeq" id="WP_345158320.1">
    <property type="nucleotide sequence ID" value="NZ_BAABHC010000006.1"/>
</dbReference>
<dbReference type="Proteomes" id="UP001500552">
    <property type="component" value="Unassembled WGS sequence"/>
</dbReference>
<gene>
    <name evidence="1" type="ORF">GCM10023188_17110</name>
</gene>
<organism evidence="1 2">
    <name type="scientific">Pontibacter saemangeumensis</name>
    <dbReference type="NCBI Taxonomy" id="1084525"/>
    <lineage>
        <taxon>Bacteria</taxon>
        <taxon>Pseudomonadati</taxon>
        <taxon>Bacteroidota</taxon>
        <taxon>Cytophagia</taxon>
        <taxon>Cytophagales</taxon>
        <taxon>Hymenobacteraceae</taxon>
        <taxon>Pontibacter</taxon>
    </lineage>
</organism>
<proteinExistence type="predicted"/>
<name>A0ABP8LK40_9BACT</name>
<dbReference type="EMBL" id="BAABHC010000006">
    <property type="protein sequence ID" value="GAA4430444.1"/>
    <property type="molecule type" value="Genomic_DNA"/>
</dbReference>